<protein>
    <submittedName>
        <fullName evidence="1">Uncharacterized protein</fullName>
    </submittedName>
</protein>
<dbReference type="Proteomes" id="UP001202328">
    <property type="component" value="Unassembled WGS sequence"/>
</dbReference>
<gene>
    <name evidence="1" type="ORF">MKW98_016440</name>
</gene>
<reference evidence="1" key="1">
    <citation type="submission" date="2022-04" db="EMBL/GenBank/DDBJ databases">
        <title>A functionally conserved STORR gene fusion in Papaver species that diverged 16.8 million years ago.</title>
        <authorList>
            <person name="Catania T."/>
        </authorList>
    </citation>
    <scope>NUCLEOTIDE SEQUENCE</scope>
    <source>
        <strain evidence="1">S-188037</strain>
    </source>
</reference>
<sequence>MEFTSSQLKQALASECLKDISSGKVCHIVKRVVIIVILWCNLIEPLGFKNGKPKQPVLMNFHYQITWIFSGTANPALSQGFEVETKKEHGLSQIQATAERKRQCQEEERWVMAYCISSPPFPVHLLHLRQFAFISPAYTHQQSQLHFSSIFCSQQQLPSITSTPPVRRQLHQQQALHFAATIPLLPYHKSNISSSELLQLAAVLPPVRISSTSQPAAVVRSVVLKILGCMDGFVSARICETTRSTKQSCKESPTREIWIIPPFSWSICKEINGYPGDCSFGAAPANVIMTSNSISSKKMSAVLQPLLNATWVDSLYTEKNVVVHLLWLTGGEMVEQGATTATANSCTAATTTDSNTTATAAPVAIATSNNFHYRHIHGAKLVTTSSMGLQF</sequence>
<comment type="caution">
    <text evidence="1">The sequence shown here is derived from an EMBL/GenBank/DDBJ whole genome shotgun (WGS) entry which is preliminary data.</text>
</comment>
<accession>A0AAD4T6J2</accession>
<evidence type="ECO:0000313" key="2">
    <source>
        <dbReference type="Proteomes" id="UP001202328"/>
    </source>
</evidence>
<name>A0AAD4T6J2_9MAGN</name>
<evidence type="ECO:0000313" key="1">
    <source>
        <dbReference type="EMBL" id="KAI3944210.1"/>
    </source>
</evidence>
<organism evidence="1 2">
    <name type="scientific">Papaver atlanticum</name>
    <dbReference type="NCBI Taxonomy" id="357466"/>
    <lineage>
        <taxon>Eukaryota</taxon>
        <taxon>Viridiplantae</taxon>
        <taxon>Streptophyta</taxon>
        <taxon>Embryophyta</taxon>
        <taxon>Tracheophyta</taxon>
        <taxon>Spermatophyta</taxon>
        <taxon>Magnoliopsida</taxon>
        <taxon>Ranunculales</taxon>
        <taxon>Papaveraceae</taxon>
        <taxon>Papaveroideae</taxon>
        <taxon>Papaver</taxon>
    </lineage>
</organism>
<dbReference type="EMBL" id="JAJJMB010004060">
    <property type="protein sequence ID" value="KAI3944210.1"/>
    <property type="molecule type" value="Genomic_DNA"/>
</dbReference>
<proteinExistence type="predicted"/>
<dbReference type="AlphaFoldDB" id="A0AAD4T6J2"/>
<keyword evidence="2" id="KW-1185">Reference proteome</keyword>